<sequence>SALDMSLPSTPDIKIKEEEPVEVDSSPPESPASNPRSPQNKEKEITPKPVIISTPTPTIVRPGSLPLHLGYDPLHPTLPSPTSVITQAPPSNRQLGSFSTPEGAQGWVGSTARWVRGLWAEPASWERTGASCSRNFGMGTPVRLARSWKLLLWLWVGQMRLKASLTASSSLNGSNLVVGSASTMVTARPEQSQILVQHPDAPSPAQPQV</sequence>
<dbReference type="Proteomes" id="UP000538472">
    <property type="component" value="Unassembled WGS sequence"/>
</dbReference>
<evidence type="ECO:0000256" key="1">
    <source>
        <dbReference type="SAM" id="MobiDB-lite"/>
    </source>
</evidence>
<keyword evidence="3" id="KW-1185">Reference proteome</keyword>
<feature type="region of interest" description="Disordered" evidence="1">
    <location>
        <begin position="1"/>
        <end position="57"/>
    </location>
</feature>
<evidence type="ECO:0000313" key="2">
    <source>
        <dbReference type="EMBL" id="NXF41091.1"/>
    </source>
</evidence>
<accession>A0A7K8TGE1</accession>
<name>A0A7K8TGE1_9AVES</name>
<feature type="compositionally biased region" description="Low complexity" evidence="1">
    <location>
        <begin position="23"/>
        <end position="33"/>
    </location>
</feature>
<dbReference type="EMBL" id="VWZB01003532">
    <property type="protein sequence ID" value="NXF41091.1"/>
    <property type="molecule type" value="Genomic_DNA"/>
</dbReference>
<protein>
    <submittedName>
        <fullName evidence="2">ATF7 factor</fullName>
    </submittedName>
</protein>
<proteinExistence type="predicted"/>
<reference evidence="2 3" key="1">
    <citation type="submission" date="2019-09" db="EMBL/GenBank/DDBJ databases">
        <title>Bird 10,000 Genomes (B10K) Project - Family phase.</title>
        <authorList>
            <person name="Zhang G."/>
        </authorList>
    </citation>
    <scope>NUCLEOTIDE SEQUENCE [LARGE SCALE GENOMIC DNA]</scope>
    <source>
        <strain evidence="2">B10K-CU-031-10</strain>
        <tissue evidence="2">Muscle</tissue>
    </source>
</reference>
<evidence type="ECO:0000313" key="3">
    <source>
        <dbReference type="Proteomes" id="UP000538472"/>
    </source>
</evidence>
<feature type="non-terminal residue" evidence="2">
    <location>
        <position position="1"/>
    </location>
</feature>
<dbReference type="AlphaFoldDB" id="A0A7K8TGE1"/>
<organism evidence="2 3">
    <name type="scientific">Nyctibius bracteatus</name>
    <name type="common">Rufous potoo</name>
    <dbReference type="NCBI Taxonomy" id="48426"/>
    <lineage>
        <taxon>Eukaryota</taxon>
        <taxon>Metazoa</taxon>
        <taxon>Chordata</taxon>
        <taxon>Craniata</taxon>
        <taxon>Vertebrata</taxon>
        <taxon>Euteleostomi</taxon>
        <taxon>Archelosauria</taxon>
        <taxon>Archosauria</taxon>
        <taxon>Dinosauria</taxon>
        <taxon>Saurischia</taxon>
        <taxon>Theropoda</taxon>
        <taxon>Coelurosauria</taxon>
        <taxon>Aves</taxon>
        <taxon>Neognathae</taxon>
        <taxon>Neoaves</taxon>
        <taxon>Strisores</taxon>
        <taxon>Caprimulgiformes</taxon>
        <taxon>Nyctibiidae</taxon>
        <taxon>Nyctibius</taxon>
    </lineage>
</organism>
<gene>
    <name evidence="2" type="primary">Atf7_1</name>
    <name evidence="2" type="ORF">NYCBRA_R03950</name>
</gene>
<comment type="caution">
    <text evidence="2">The sequence shown here is derived from an EMBL/GenBank/DDBJ whole genome shotgun (WGS) entry which is preliminary data.</text>
</comment>
<feature type="non-terminal residue" evidence="2">
    <location>
        <position position="209"/>
    </location>
</feature>